<keyword evidence="2" id="KW-0418">Kinase</keyword>
<dbReference type="EMBL" id="JNBS01004835">
    <property type="protein sequence ID" value="OQR82129.1"/>
    <property type="molecule type" value="Genomic_DNA"/>
</dbReference>
<dbReference type="InterPro" id="IPR008271">
    <property type="entry name" value="Ser/Thr_kinase_AS"/>
</dbReference>
<dbReference type="Gene3D" id="1.10.510.10">
    <property type="entry name" value="Transferase(Phosphotransferase) domain 1"/>
    <property type="match status" value="1"/>
</dbReference>
<gene>
    <name evidence="2" type="ORF">THRCLA_11114</name>
</gene>
<keyword evidence="3" id="KW-1185">Reference proteome</keyword>
<keyword evidence="2" id="KW-0808">Transferase</keyword>
<dbReference type="STRING" id="74557.A0A1V9Y8W9"/>
<accession>A0A1V9Y8W9</accession>
<evidence type="ECO:0000313" key="2">
    <source>
        <dbReference type="EMBL" id="OQR82129.1"/>
    </source>
</evidence>
<name>A0A1V9Y8W9_9STRA</name>
<dbReference type="AlphaFoldDB" id="A0A1V9Y8W9"/>
<dbReference type="CDD" id="cd13999">
    <property type="entry name" value="STKc_MAP3K-like"/>
    <property type="match status" value="1"/>
</dbReference>
<dbReference type="SUPFAM" id="SSF56112">
    <property type="entry name" value="Protein kinase-like (PK-like)"/>
    <property type="match status" value="1"/>
</dbReference>
<comment type="caution">
    <text evidence="2">The sequence shown here is derived from an EMBL/GenBank/DDBJ whole genome shotgun (WGS) entry which is preliminary data.</text>
</comment>
<proteinExistence type="predicted"/>
<dbReference type="InterPro" id="IPR001245">
    <property type="entry name" value="Ser-Thr/Tyr_kinase_cat_dom"/>
</dbReference>
<dbReference type="InterPro" id="IPR000719">
    <property type="entry name" value="Prot_kinase_dom"/>
</dbReference>
<dbReference type="PROSITE" id="PS00108">
    <property type="entry name" value="PROTEIN_KINASE_ST"/>
    <property type="match status" value="1"/>
</dbReference>
<organism evidence="2 3">
    <name type="scientific">Thraustotheca clavata</name>
    <dbReference type="NCBI Taxonomy" id="74557"/>
    <lineage>
        <taxon>Eukaryota</taxon>
        <taxon>Sar</taxon>
        <taxon>Stramenopiles</taxon>
        <taxon>Oomycota</taxon>
        <taxon>Saprolegniomycetes</taxon>
        <taxon>Saprolegniales</taxon>
        <taxon>Achlyaceae</taxon>
        <taxon>Thraustotheca</taxon>
    </lineage>
</organism>
<dbReference type="PROSITE" id="PS50011">
    <property type="entry name" value="PROTEIN_KINASE_DOM"/>
    <property type="match status" value="1"/>
</dbReference>
<evidence type="ECO:0000313" key="3">
    <source>
        <dbReference type="Proteomes" id="UP000243217"/>
    </source>
</evidence>
<dbReference type="Pfam" id="PF07714">
    <property type="entry name" value="PK_Tyr_Ser-Thr"/>
    <property type="match status" value="1"/>
</dbReference>
<dbReference type="SMART" id="SM00220">
    <property type="entry name" value="S_TKc"/>
    <property type="match status" value="1"/>
</dbReference>
<dbReference type="GO" id="GO:0005524">
    <property type="term" value="F:ATP binding"/>
    <property type="evidence" value="ECO:0007669"/>
    <property type="project" value="InterPro"/>
</dbReference>
<dbReference type="PIRSF" id="PIRSF000654">
    <property type="entry name" value="Integrin-linked_kinase"/>
    <property type="match status" value="1"/>
</dbReference>
<protein>
    <submittedName>
        <fullName evidence="2">Kinase</fullName>
    </submittedName>
</protein>
<reference evidence="2 3" key="1">
    <citation type="journal article" date="2014" name="Genome Biol. Evol.">
        <title>The secreted proteins of Achlya hypogyna and Thraustotheca clavata identify the ancestral oomycete secretome and reveal gene acquisitions by horizontal gene transfer.</title>
        <authorList>
            <person name="Misner I."/>
            <person name="Blouin N."/>
            <person name="Leonard G."/>
            <person name="Richards T.A."/>
            <person name="Lane C.E."/>
        </authorList>
    </citation>
    <scope>NUCLEOTIDE SEQUENCE [LARGE SCALE GENOMIC DNA]</scope>
    <source>
        <strain evidence="2 3">ATCC 34112</strain>
    </source>
</reference>
<dbReference type="InterPro" id="IPR050167">
    <property type="entry name" value="Ser_Thr_protein_kinase"/>
</dbReference>
<dbReference type="GO" id="GO:0004672">
    <property type="term" value="F:protein kinase activity"/>
    <property type="evidence" value="ECO:0007669"/>
    <property type="project" value="InterPro"/>
</dbReference>
<dbReference type="InterPro" id="IPR011009">
    <property type="entry name" value="Kinase-like_dom_sf"/>
</dbReference>
<dbReference type="PANTHER" id="PTHR23257">
    <property type="entry name" value="SERINE-THREONINE PROTEIN KINASE"/>
    <property type="match status" value="1"/>
</dbReference>
<sequence>MSAPQISLEVSLSQFLSENLEIVFKNLDPREQWTEVGAGAQGTVYKTSYFGTQVAIKLSSNINADNSAPIVQEIKMLKSLRHPKLVEFMGFSLDPTNKICIVTEFLGGGSLFELLHKPAQSLTWRDNLLQYAIDICEGMAYMHAQTPQILHRDLKSPNILITENGTTAKIADFGFARMYAEVMSTRGTPRWMAPEVLSGNSEYTEKVDVFSFGIVLWEMCTRAIPYDDVVEIV</sequence>
<dbReference type="OrthoDB" id="339325at2759"/>
<evidence type="ECO:0000259" key="1">
    <source>
        <dbReference type="PROSITE" id="PS50011"/>
    </source>
</evidence>
<feature type="domain" description="Protein kinase" evidence="1">
    <location>
        <begin position="30"/>
        <end position="233"/>
    </location>
</feature>
<dbReference type="Proteomes" id="UP000243217">
    <property type="component" value="Unassembled WGS sequence"/>
</dbReference>